<evidence type="ECO:0000313" key="3">
    <source>
        <dbReference type="Proteomes" id="UP000217676"/>
    </source>
</evidence>
<proteinExistence type="predicted"/>
<dbReference type="Proteomes" id="UP000217676">
    <property type="component" value="Chromosome"/>
</dbReference>
<accession>A0A160PA67</accession>
<name>A0A160PA67_STRLU</name>
<evidence type="ECO:0000313" key="2">
    <source>
        <dbReference type="EMBL" id="BAU88281.1"/>
    </source>
</evidence>
<keyword evidence="3" id="KW-1185">Reference proteome</keyword>
<dbReference type="KEGG" id="slau:SLA_7415"/>
<sequence>MLRMGSVVLWWPSGRECSHARRRAAGDDRGAGIGLGWDVPLELPAWDGECGFLLLSTALPHRRWPLEAPTADGCVRGRFSVRWRLPAEEDGMAAMWASVSKISVVLDTGGRQGEASPIIGVVVSVQPVDGSGEPVDVTESGLVESVSLIDYVDESPIPVKEDKPDWYCGKGEATVRPGRTPQVRYEVGWGGWRTRNPRSRQSGFGSNLIRPIPPHSRTPSTAR</sequence>
<organism evidence="2 3">
    <name type="scientific">Streptomyces laurentii</name>
    <dbReference type="NCBI Taxonomy" id="39478"/>
    <lineage>
        <taxon>Bacteria</taxon>
        <taxon>Bacillati</taxon>
        <taxon>Actinomycetota</taxon>
        <taxon>Actinomycetes</taxon>
        <taxon>Kitasatosporales</taxon>
        <taxon>Streptomycetaceae</taxon>
        <taxon>Streptomyces</taxon>
    </lineage>
</organism>
<dbReference type="EMBL" id="AP017424">
    <property type="protein sequence ID" value="BAU88281.1"/>
    <property type="molecule type" value="Genomic_DNA"/>
</dbReference>
<dbReference type="AlphaFoldDB" id="A0A160PA67"/>
<reference evidence="2 3" key="1">
    <citation type="journal article" date="2016" name="Genome Announc.">
        <title>Complete Genome Sequence of Thiostrepton-Producing Streptomyces laurentii ATCC 31255.</title>
        <authorList>
            <person name="Doi K."/>
            <person name="Fujino Y."/>
            <person name="Nagayoshi Y."/>
            <person name="Ohshima T."/>
            <person name="Ogata S."/>
        </authorList>
    </citation>
    <scope>NUCLEOTIDE SEQUENCE [LARGE SCALE GENOMIC DNA]</scope>
    <source>
        <strain evidence="2 3">ATCC 31255</strain>
    </source>
</reference>
<protein>
    <submittedName>
        <fullName evidence="2">Uncharacterized protein</fullName>
    </submittedName>
</protein>
<feature type="region of interest" description="Disordered" evidence="1">
    <location>
        <begin position="190"/>
        <end position="223"/>
    </location>
</feature>
<gene>
    <name evidence="2" type="ORF">SLA_7415</name>
</gene>
<evidence type="ECO:0000256" key="1">
    <source>
        <dbReference type="SAM" id="MobiDB-lite"/>
    </source>
</evidence>